<keyword evidence="1" id="KW-0812">Transmembrane</keyword>
<keyword evidence="1" id="KW-0472">Membrane</keyword>
<comment type="caution">
    <text evidence="2">The sequence shown here is derived from an EMBL/GenBank/DDBJ whole genome shotgun (WGS) entry which is preliminary data.</text>
</comment>
<proteinExistence type="predicted"/>
<evidence type="ECO:0000313" key="2">
    <source>
        <dbReference type="EMBL" id="GLX78471.1"/>
    </source>
</evidence>
<dbReference type="RefSeq" id="WP_284244352.1">
    <property type="nucleotide sequence ID" value="NZ_BSST01000001.1"/>
</dbReference>
<gene>
    <name evidence="2" type="ORF">tinsulaeT_18110</name>
</gene>
<feature type="transmembrane region" description="Helical" evidence="1">
    <location>
        <begin position="120"/>
        <end position="143"/>
    </location>
</feature>
<dbReference type="EMBL" id="BSST01000001">
    <property type="protein sequence ID" value="GLX78471.1"/>
    <property type="molecule type" value="Genomic_DNA"/>
</dbReference>
<evidence type="ECO:0000256" key="1">
    <source>
        <dbReference type="SAM" id="Phobius"/>
    </source>
</evidence>
<reference evidence="2 3" key="1">
    <citation type="submission" date="2023-03" db="EMBL/GenBank/DDBJ databases">
        <title>Draft genome sequence of Thalassotalea insulae KCTC 62186T.</title>
        <authorList>
            <person name="Sawabe T."/>
        </authorList>
    </citation>
    <scope>NUCLEOTIDE SEQUENCE [LARGE SCALE GENOMIC DNA]</scope>
    <source>
        <strain evidence="2 3">KCTC 62186</strain>
    </source>
</reference>
<evidence type="ECO:0000313" key="3">
    <source>
        <dbReference type="Proteomes" id="UP001157186"/>
    </source>
</evidence>
<dbReference type="Proteomes" id="UP001157186">
    <property type="component" value="Unassembled WGS sequence"/>
</dbReference>
<keyword evidence="3" id="KW-1185">Reference proteome</keyword>
<feature type="transmembrane region" description="Helical" evidence="1">
    <location>
        <begin position="85"/>
        <end position="108"/>
    </location>
</feature>
<feature type="transmembrane region" description="Helical" evidence="1">
    <location>
        <begin position="51"/>
        <end position="78"/>
    </location>
</feature>
<keyword evidence="1" id="KW-1133">Transmembrane helix</keyword>
<accession>A0ABQ6GWD6</accession>
<organism evidence="2 3">
    <name type="scientific">Thalassotalea insulae</name>
    <dbReference type="NCBI Taxonomy" id="2056778"/>
    <lineage>
        <taxon>Bacteria</taxon>
        <taxon>Pseudomonadati</taxon>
        <taxon>Pseudomonadota</taxon>
        <taxon>Gammaproteobacteria</taxon>
        <taxon>Alteromonadales</taxon>
        <taxon>Colwelliaceae</taxon>
        <taxon>Thalassotalea</taxon>
    </lineage>
</organism>
<feature type="transmembrane region" description="Helical" evidence="1">
    <location>
        <begin position="7"/>
        <end position="31"/>
    </location>
</feature>
<name>A0ABQ6GWD6_9GAMM</name>
<protein>
    <submittedName>
        <fullName evidence="2">Uncharacterized protein</fullName>
    </submittedName>
</protein>
<sequence>MKGEYQLIIAAMLSFIASLLHVMIIFGGASWYRFFGAGERMAKLAESGSYYPMIITLAIALMLFLWGLYALSAAGVIVRFPLIKWVLCAITAVYLLRGVIGLIAPFISRHPAIMENSVTFWLSSSIICCLFGVFYLLGTIYYWRQLASVTS</sequence>